<dbReference type="Gene3D" id="1.20.5.340">
    <property type="match status" value="1"/>
</dbReference>
<dbReference type="GO" id="GO:0006891">
    <property type="term" value="P:intra-Golgi vesicle-mediated transport"/>
    <property type="evidence" value="ECO:0007669"/>
    <property type="project" value="InterPro"/>
</dbReference>
<evidence type="ECO:0000256" key="15">
    <source>
        <dbReference type="SAM" id="Phobius"/>
    </source>
</evidence>
<dbReference type="Pfam" id="PF07798">
    <property type="entry name" value="CCDC90-like"/>
    <property type="match status" value="1"/>
</dbReference>
<keyword evidence="7" id="KW-0653">Protein transport</keyword>
<dbReference type="Proteomes" id="UP000235371">
    <property type="component" value="Unassembled WGS sequence"/>
</dbReference>
<evidence type="ECO:0000313" key="16">
    <source>
        <dbReference type="EMBL" id="PMD49216.1"/>
    </source>
</evidence>
<dbReference type="RefSeq" id="XP_024726120.1">
    <property type="nucleotide sequence ID" value="XM_024887683.1"/>
</dbReference>
<dbReference type="GO" id="GO:0017119">
    <property type="term" value="C:Golgi transport complex"/>
    <property type="evidence" value="ECO:0007669"/>
    <property type="project" value="InterPro"/>
</dbReference>
<comment type="subcellular location">
    <subcellularLocation>
        <location evidence="2">Golgi apparatus membrane</location>
        <topology evidence="2">Peripheral membrane protein</topology>
    </subcellularLocation>
    <subcellularLocation>
        <location evidence="1">Mitochondrion</location>
    </subcellularLocation>
</comment>
<evidence type="ECO:0000256" key="11">
    <source>
        <dbReference type="ARBA" id="ARBA00023128"/>
    </source>
</evidence>
<keyword evidence="5" id="KW-0813">Transport</keyword>
<evidence type="ECO:0000256" key="12">
    <source>
        <dbReference type="ARBA" id="ARBA00023136"/>
    </source>
</evidence>
<evidence type="ECO:0000256" key="5">
    <source>
        <dbReference type="ARBA" id="ARBA00022448"/>
    </source>
</evidence>
<sequence>MAANKNLDPTTCTTAAEAFRYPLPQVRQFHRSLTAELDEKNARLRTLVGGSYRQLLGTAEMILQMREDIGDVEDKLGRVGKGCGRGVIGGMASGLGKMQDKTRGGKDAEEMGWSARMKVLDMCGVVAGKLLRKNVDGHAESSDGRGKNLVLAAKVLVLSRLLMKSVLESASRRSADVKASVEDVKRKLDSLRRRLSGAIKRTLEKTVADSQRTSLIQALSAYSLANSSGAKDVLWYFLRVRGDALALTLEPTADPRQDSQAILRSLELYTKTMLDVQALVPRRLSEALAGLKTKPLLKDEALRDLEGLRLDVCEKWFGDEILFFIPYIRHDDIEGEYAVSMLKGWAKKASEVALDGLTKVLERMAEFKTVVDLRTEILEIWIKEGGKAKGFDPSVFLDGLRQVINDRMVQLLESRVSKLHLVTTEIEATLGSWTKGITDKHESLWDDTMLEMDISNGAALFKQGVLARTHGRNDAVSRAFRGYQTWRHLVDEIIVVLEQLKKQRWDDDLEDIEDDLSLESRNALLSTEDPQMLQNHLDESLSKAYTALHEKMASLIAAYKDSDYVGQISVYVLRIIRDIRSELPKNVSLQTFGLSLVPALHERLAKTTSWASLKVLDGTFTRKSVAGRALWEGDPELPVQPSPSTFKFLHCLLLDMAKAGADLWSPRAIRVLKRNLRAELGQRWTAALKVQEGKDSTQVNGNATNGEVDEEHQDRPIEQEHIPTVIEHDNTKEVLKQTLFDVLVLQSALDLSELAAEDELKVLEATIHSKLDLDPGSRKRLQQVAKEYWKRTTLPNPEVMSTTRLTFLYPHLFRSIRVSEPATNTVRLRARRPQQQCLKTRSFLTTGRKGQRFVQRHGKAVEPFLHHGDAEDSLKVFTPEEDGQESDRGKEAGKKLQDTTAEDEDDGNLGREPSSSAPLSEETQAAARLPGDDGAPVDEKLSVDEPTPLQTAASNMKDVLPPLETILQMPPPETAEERNAAKPPHLQTPPYVHHFDTYTLVQQVEAGGFTEAQSITAMKAVRGLLALNLDVAKAGLVSKSDVENETYLFRAACSELKTEISNSRKKTEETMRRERTLLQHEVDILNQKMTQELLALKDELKGMFDDRKMDVRMEQRAMESKIQELNYKITVMLNSDSKSEVEGLRWVLTRRSVMGILFMAFMVLTSLRYASYKSHEDEVKKKKEAGMKVDERVEDLPAQGAAEILAAN</sequence>
<feature type="compositionally biased region" description="Polar residues" evidence="14">
    <location>
        <begin position="696"/>
        <end position="705"/>
    </location>
</feature>
<keyword evidence="17" id="KW-1185">Reference proteome</keyword>
<dbReference type="Pfam" id="PF08700">
    <property type="entry name" value="VPS51_Exo84_N"/>
    <property type="match status" value="1"/>
</dbReference>
<dbReference type="EMBL" id="KZ613921">
    <property type="protein sequence ID" value="PMD49216.1"/>
    <property type="molecule type" value="Genomic_DNA"/>
</dbReference>
<comment type="similarity">
    <text evidence="3">Belongs to the COG1 family.</text>
</comment>
<evidence type="ECO:0000256" key="8">
    <source>
        <dbReference type="ARBA" id="ARBA00022989"/>
    </source>
</evidence>
<feature type="region of interest" description="Disordered" evidence="14">
    <location>
        <begin position="861"/>
        <end position="942"/>
    </location>
</feature>
<dbReference type="OrthoDB" id="46189at2759"/>
<reference evidence="16 17" key="1">
    <citation type="submission" date="2016-04" db="EMBL/GenBank/DDBJ databases">
        <title>A degradative enzymes factory behind the ericoid mycorrhizal symbiosis.</title>
        <authorList>
            <consortium name="DOE Joint Genome Institute"/>
            <person name="Martino E."/>
            <person name="Morin E."/>
            <person name="Grelet G."/>
            <person name="Kuo A."/>
            <person name="Kohler A."/>
            <person name="Daghino S."/>
            <person name="Barry K."/>
            <person name="Choi C."/>
            <person name="Cichocki N."/>
            <person name="Clum A."/>
            <person name="Copeland A."/>
            <person name="Hainaut M."/>
            <person name="Haridas S."/>
            <person name="Labutti K."/>
            <person name="Lindquist E."/>
            <person name="Lipzen A."/>
            <person name="Khouja H.-R."/>
            <person name="Murat C."/>
            <person name="Ohm R."/>
            <person name="Olson A."/>
            <person name="Spatafora J."/>
            <person name="Veneault-Fourrey C."/>
            <person name="Henrissat B."/>
            <person name="Grigoriev I."/>
            <person name="Martin F."/>
            <person name="Perotto S."/>
        </authorList>
    </citation>
    <scope>NUCLEOTIDE SEQUENCE [LARGE SCALE GENOMIC DNA]</scope>
    <source>
        <strain evidence="16 17">E</strain>
    </source>
</reference>
<dbReference type="GO" id="GO:0015031">
    <property type="term" value="P:protein transport"/>
    <property type="evidence" value="ECO:0007669"/>
    <property type="project" value="UniProtKB-KW"/>
</dbReference>
<proteinExistence type="inferred from homology"/>
<feature type="region of interest" description="Disordered" evidence="14">
    <location>
        <begin position="692"/>
        <end position="714"/>
    </location>
</feature>
<evidence type="ECO:0000256" key="3">
    <source>
        <dbReference type="ARBA" id="ARBA00006653"/>
    </source>
</evidence>
<evidence type="ECO:0000256" key="7">
    <source>
        <dbReference type="ARBA" id="ARBA00022927"/>
    </source>
</evidence>
<evidence type="ECO:0000256" key="1">
    <source>
        <dbReference type="ARBA" id="ARBA00004173"/>
    </source>
</evidence>
<feature type="compositionally biased region" description="Basic and acidic residues" evidence="14">
    <location>
        <begin position="864"/>
        <end position="874"/>
    </location>
</feature>
<dbReference type="InterPro" id="IPR033370">
    <property type="entry name" value="COG1"/>
</dbReference>
<dbReference type="InterPro" id="IPR024461">
    <property type="entry name" value="CCDC90-like"/>
</dbReference>
<evidence type="ECO:0000256" key="14">
    <source>
        <dbReference type="SAM" id="MobiDB-lite"/>
    </source>
</evidence>
<accession>A0A2J6SEN1</accession>
<keyword evidence="11" id="KW-0496">Mitochondrion</keyword>
<keyword evidence="12 15" id="KW-0472">Membrane</keyword>
<feature type="coiled-coil region" evidence="13">
    <location>
        <begin position="167"/>
        <end position="201"/>
    </location>
</feature>
<keyword evidence="6 15" id="KW-0812">Transmembrane</keyword>
<feature type="compositionally biased region" description="Polar residues" evidence="14">
    <location>
        <begin position="913"/>
        <end position="923"/>
    </location>
</feature>
<dbReference type="GeneID" id="36595759"/>
<evidence type="ECO:0000256" key="2">
    <source>
        <dbReference type="ARBA" id="ARBA00004395"/>
    </source>
</evidence>
<dbReference type="PANTHER" id="PTHR31658">
    <property type="entry name" value="CONSERVED OLIGOMERIC GOLGI COMPLEX SUBUNIT 1"/>
    <property type="match status" value="1"/>
</dbReference>
<evidence type="ECO:0000256" key="4">
    <source>
        <dbReference type="ARBA" id="ARBA00020978"/>
    </source>
</evidence>
<evidence type="ECO:0000256" key="13">
    <source>
        <dbReference type="SAM" id="Coils"/>
    </source>
</evidence>
<evidence type="ECO:0000256" key="6">
    <source>
        <dbReference type="ARBA" id="ARBA00022692"/>
    </source>
</evidence>
<evidence type="ECO:0000256" key="10">
    <source>
        <dbReference type="ARBA" id="ARBA00023054"/>
    </source>
</evidence>
<name>A0A2J6SEN1_9HELO</name>
<evidence type="ECO:0000313" key="17">
    <source>
        <dbReference type="Proteomes" id="UP000235371"/>
    </source>
</evidence>
<feature type="transmembrane region" description="Helical" evidence="15">
    <location>
        <begin position="1153"/>
        <end position="1172"/>
    </location>
</feature>
<dbReference type="InParanoid" id="A0A2J6SEN1"/>
<gene>
    <name evidence="16" type="ORF">K444DRAFT_670896</name>
</gene>
<dbReference type="GO" id="GO:0005739">
    <property type="term" value="C:mitochondrion"/>
    <property type="evidence" value="ECO:0007669"/>
    <property type="project" value="UniProtKB-SubCell"/>
</dbReference>
<keyword evidence="8 15" id="KW-1133">Transmembrane helix</keyword>
<dbReference type="STRING" id="1095630.A0A2J6SEN1"/>
<dbReference type="GO" id="GO:0000139">
    <property type="term" value="C:Golgi membrane"/>
    <property type="evidence" value="ECO:0007669"/>
    <property type="project" value="UniProtKB-SubCell"/>
</dbReference>
<protein>
    <recommendedName>
        <fullName evidence="4">Conserved oligomeric Golgi complex subunit 1</fullName>
    </recommendedName>
</protein>
<dbReference type="PANTHER" id="PTHR31658:SF0">
    <property type="entry name" value="CONSERVED OLIGOMERIC GOLGI COMPLEX SUBUNIT 1"/>
    <property type="match status" value="1"/>
</dbReference>
<feature type="compositionally biased region" description="Basic and acidic residues" evidence="14">
    <location>
        <begin position="885"/>
        <end position="897"/>
    </location>
</feature>
<keyword evidence="10 13" id="KW-0175">Coiled coil</keyword>
<evidence type="ECO:0000256" key="9">
    <source>
        <dbReference type="ARBA" id="ARBA00023034"/>
    </source>
</evidence>
<organism evidence="16 17">
    <name type="scientific">Hyaloscypha bicolor E</name>
    <dbReference type="NCBI Taxonomy" id="1095630"/>
    <lineage>
        <taxon>Eukaryota</taxon>
        <taxon>Fungi</taxon>
        <taxon>Dikarya</taxon>
        <taxon>Ascomycota</taxon>
        <taxon>Pezizomycotina</taxon>
        <taxon>Leotiomycetes</taxon>
        <taxon>Helotiales</taxon>
        <taxon>Hyaloscyphaceae</taxon>
        <taxon>Hyaloscypha</taxon>
        <taxon>Hyaloscypha bicolor</taxon>
    </lineage>
</organism>
<dbReference type="AlphaFoldDB" id="A0A2J6SEN1"/>
<keyword evidence="9" id="KW-0333">Golgi apparatus</keyword>